<dbReference type="EMBL" id="CP011545">
    <property type="protein sequence ID" value="AKK08607.1"/>
    <property type="molecule type" value="Genomic_DNA"/>
</dbReference>
<dbReference type="STRING" id="136857.CTEST_05805"/>
<dbReference type="RefSeq" id="WP_260452868.1">
    <property type="nucleotide sequence ID" value="NZ_CP011545.1"/>
</dbReference>
<dbReference type="Proteomes" id="UP000035540">
    <property type="component" value="Chromosome"/>
</dbReference>
<proteinExistence type="predicted"/>
<evidence type="ECO:0000313" key="2">
    <source>
        <dbReference type="Proteomes" id="UP000035540"/>
    </source>
</evidence>
<gene>
    <name evidence="1" type="ORF">CTEST_05805</name>
</gene>
<keyword evidence="2" id="KW-1185">Reference proteome</keyword>
<dbReference type="AlphaFoldDB" id="A0A0G3HBT3"/>
<sequence length="41" mass="4577">MFGHVGVAKLLLTAIANENAYQYPRHWPRIGTSADARAHDQ</sequence>
<accession>A0A0G3HBT3</accession>
<evidence type="ECO:0000313" key="1">
    <source>
        <dbReference type="EMBL" id="AKK08607.1"/>
    </source>
</evidence>
<dbReference type="KEGG" id="cted:CTEST_05805"/>
<dbReference type="PATRIC" id="fig|136857.5.peg.1155"/>
<reference evidence="1 2" key="1">
    <citation type="journal article" date="2015" name="Genome Announc.">
        <title>Complete Genome Sequence of the Type Strain Corynebacterium testudinoris DSM 44614, Recovered from Necrotic Lesions in the Mouth of a Tortoise.</title>
        <authorList>
            <person name="Ruckert C."/>
            <person name="Kriete M."/>
            <person name="Jaenicke S."/>
            <person name="Winkler A."/>
            <person name="Tauch A."/>
        </authorList>
    </citation>
    <scope>NUCLEOTIDE SEQUENCE [LARGE SCALE GENOMIC DNA]</scope>
    <source>
        <strain evidence="1 2">DSM 44614</strain>
    </source>
</reference>
<organism evidence="1 2">
    <name type="scientific">Corynebacterium testudinoris</name>
    <dbReference type="NCBI Taxonomy" id="136857"/>
    <lineage>
        <taxon>Bacteria</taxon>
        <taxon>Bacillati</taxon>
        <taxon>Actinomycetota</taxon>
        <taxon>Actinomycetes</taxon>
        <taxon>Mycobacteriales</taxon>
        <taxon>Corynebacteriaceae</taxon>
        <taxon>Corynebacterium</taxon>
    </lineage>
</organism>
<reference evidence="2" key="2">
    <citation type="submission" date="2015-05" db="EMBL/GenBank/DDBJ databases">
        <title>Complete genome sequence of Corynebacterium testudinoris DSM 44614, recovered from necrotic lesions in the mouth of a tortoise.</title>
        <authorList>
            <person name="Ruckert C."/>
            <person name="Albersmeier A."/>
            <person name="Winkler A."/>
            <person name="Tauch A."/>
        </authorList>
    </citation>
    <scope>NUCLEOTIDE SEQUENCE [LARGE SCALE GENOMIC DNA]</scope>
    <source>
        <strain evidence="2">DSM 44614</strain>
    </source>
</reference>
<protein>
    <submittedName>
        <fullName evidence="1">Uncharacterized protein</fullName>
    </submittedName>
</protein>
<name>A0A0G3HBT3_9CORY</name>